<gene>
    <name evidence="1" type="ORF">ACH5RR_041090</name>
</gene>
<reference evidence="1 2" key="1">
    <citation type="submission" date="2024-11" db="EMBL/GenBank/DDBJ databases">
        <title>A near-complete genome assembly of Cinchona calisaya.</title>
        <authorList>
            <person name="Lian D.C."/>
            <person name="Zhao X.W."/>
            <person name="Wei L."/>
        </authorList>
    </citation>
    <scope>NUCLEOTIDE SEQUENCE [LARGE SCALE GENOMIC DNA]</scope>
    <source>
        <tissue evidence="1">Nenye</tissue>
    </source>
</reference>
<protein>
    <submittedName>
        <fullName evidence="1">Uncharacterized protein</fullName>
    </submittedName>
</protein>
<keyword evidence="2" id="KW-1185">Reference proteome</keyword>
<accession>A0ABD2XTI8</accession>
<organism evidence="1 2">
    <name type="scientific">Cinchona calisaya</name>
    <dbReference type="NCBI Taxonomy" id="153742"/>
    <lineage>
        <taxon>Eukaryota</taxon>
        <taxon>Viridiplantae</taxon>
        <taxon>Streptophyta</taxon>
        <taxon>Embryophyta</taxon>
        <taxon>Tracheophyta</taxon>
        <taxon>Spermatophyta</taxon>
        <taxon>Magnoliopsida</taxon>
        <taxon>eudicotyledons</taxon>
        <taxon>Gunneridae</taxon>
        <taxon>Pentapetalae</taxon>
        <taxon>asterids</taxon>
        <taxon>lamiids</taxon>
        <taxon>Gentianales</taxon>
        <taxon>Rubiaceae</taxon>
        <taxon>Cinchonoideae</taxon>
        <taxon>Cinchoneae</taxon>
        <taxon>Cinchona</taxon>
    </lineage>
</organism>
<evidence type="ECO:0000313" key="1">
    <source>
        <dbReference type="EMBL" id="KAL3498358.1"/>
    </source>
</evidence>
<evidence type="ECO:0000313" key="2">
    <source>
        <dbReference type="Proteomes" id="UP001630127"/>
    </source>
</evidence>
<comment type="caution">
    <text evidence="1">The sequence shown here is derived from an EMBL/GenBank/DDBJ whole genome shotgun (WGS) entry which is preliminary data.</text>
</comment>
<feature type="non-terminal residue" evidence="1">
    <location>
        <position position="61"/>
    </location>
</feature>
<proteinExistence type="predicted"/>
<name>A0ABD2XTI8_9GENT</name>
<sequence length="61" mass="6582">MSRTTLSKGTNKSPLPLLYRRHSSGETRNLASVSSSLLPAFGMVVGEGSLQLNKFVIAPYD</sequence>
<dbReference type="EMBL" id="JBJUIK010000017">
    <property type="protein sequence ID" value="KAL3498358.1"/>
    <property type="molecule type" value="Genomic_DNA"/>
</dbReference>
<dbReference type="Proteomes" id="UP001630127">
    <property type="component" value="Unassembled WGS sequence"/>
</dbReference>
<dbReference type="AlphaFoldDB" id="A0ABD2XTI8"/>